<accession>A0A0C2Y957</accession>
<dbReference type="HOGENOM" id="CLU_1124613_0_0_1"/>
<name>A0A0C2Y957_HEBCY</name>
<dbReference type="Proteomes" id="UP000053424">
    <property type="component" value="Unassembled WGS sequence"/>
</dbReference>
<reference evidence="1 2" key="1">
    <citation type="submission" date="2014-04" db="EMBL/GenBank/DDBJ databases">
        <authorList>
            <consortium name="DOE Joint Genome Institute"/>
            <person name="Kuo A."/>
            <person name="Gay G."/>
            <person name="Dore J."/>
            <person name="Kohler A."/>
            <person name="Nagy L.G."/>
            <person name="Floudas D."/>
            <person name="Copeland A."/>
            <person name="Barry K.W."/>
            <person name="Cichocki N."/>
            <person name="Veneault-Fourrey C."/>
            <person name="LaButti K."/>
            <person name="Lindquist E.A."/>
            <person name="Lipzen A."/>
            <person name="Lundell T."/>
            <person name="Morin E."/>
            <person name="Murat C."/>
            <person name="Sun H."/>
            <person name="Tunlid A."/>
            <person name="Henrissat B."/>
            <person name="Grigoriev I.V."/>
            <person name="Hibbett D.S."/>
            <person name="Martin F."/>
            <person name="Nordberg H.P."/>
            <person name="Cantor M.N."/>
            <person name="Hua S.X."/>
        </authorList>
    </citation>
    <scope>NUCLEOTIDE SEQUENCE [LARGE SCALE GENOMIC DNA]</scope>
    <source>
        <strain evidence="2">h7</strain>
    </source>
</reference>
<dbReference type="AlphaFoldDB" id="A0A0C2Y957"/>
<sequence length="230" mass="27410">MGRGAKYFTQVERTEATRNKKKAHVDTEHAKVIRRAQNQRAYEKRKQNSKAYLVAPLPNIPRPLRVMSQSMFPIMKTSPLFQQEFRRREEITQDDHLAHWDNSPPYHSSSLSTTYGMSGFLELIQGRRLRAQYQYEELRLVRYKTASEQVFLQEINAEIAKWVLEWSELNKLLKTARFVDVDCKLGRSLLDWKARRVMDLLADWKAFSKYQPVFPKFHALHRNAIWKYYK</sequence>
<keyword evidence="2" id="KW-1185">Reference proteome</keyword>
<protein>
    <submittedName>
        <fullName evidence="1">Uncharacterized protein</fullName>
    </submittedName>
</protein>
<organism evidence="1 2">
    <name type="scientific">Hebeloma cylindrosporum</name>
    <dbReference type="NCBI Taxonomy" id="76867"/>
    <lineage>
        <taxon>Eukaryota</taxon>
        <taxon>Fungi</taxon>
        <taxon>Dikarya</taxon>
        <taxon>Basidiomycota</taxon>
        <taxon>Agaricomycotina</taxon>
        <taxon>Agaricomycetes</taxon>
        <taxon>Agaricomycetidae</taxon>
        <taxon>Agaricales</taxon>
        <taxon>Agaricineae</taxon>
        <taxon>Hymenogastraceae</taxon>
        <taxon>Hebeloma</taxon>
    </lineage>
</organism>
<evidence type="ECO:0000313" key="2">
    <source>
        <dbReference type="Proteomes" id="UP000053424"/>
    </source>
</evidence>
<dbReference type="OrthoDB" id="3027218at2759"/>
<gene>
    <name evidence="1" type="ORF">M413DRAFT_30770</name>
</gene>
<dbReference type="EMBL" id="KN831796">
    <property type="protein sequence ID" value="KIM37572.1"/>
    <property type="molecule type" value="Genomic_DNA"/>
</dbReference>
<proteinExistence type="predicted"/>
<reference evidence="2" key="2">
    <citation type="submission" date="2015-01" db="EMBL/GenBank/DDBJ databases">
        <title>Evolutionary Origins and Diversification of the Mycorrhizal Mutualists.</title>
        <authorList>
            <consortium name="DOE Joint Genome Institute"/>
            <consortium name="Mycorrhizal Genomics Consortium"/>
            <person name="Kohler A."/>
            <person name="Kuo A."/>
            <person name="Nagy L.G."/>
            <person name="Floudas D."/>
            <person name="Copeland A."/>
            <person name="Barry K.W."/>
            <person name="Cichocki N."/>
            <person name="Veneault-Fourrey C."/>
            <person name="LaButti K."/>
            <person name="Lindquist E.A."/>
            <person name="Lipzen A."/>
            <person name="Lundell T."/>
            <person name="Morin E."/>
            <person name="Murat C."/>
            <person name="Riley R."/>
            <person name="Ohm R."/>
            <person name="Sun H."/>
            <person name="Tunlid A."/>
            <person name="Henrissat B."/>
            <person name="Grigoriev I.V."/>
            <person name="Hibbett D.S."/>
            <person name="Martin F."/>
        </authorList>
    </citation>
    <scope>NUCLEOTIDE SEQUENCE [LARGE SCALE GENOMIC DNA]</scope>
    <source>
        <strain evidence="2">h7</strain>
    </source>
</reference>
<evidence type="ECO:0000313" key="1">
    <source>
        <dbReference type="EMBL" id="KIM37572.1"/>
    </source>
</evidence>